<dbReference type="STRING" id="394221.Mmar10_0496"/>
<dbReference type="Gene3D" id="3.90.550.10">
    <property type="entry name" value="Spore Coat Polysaccharide Biosynthesis Protein SpsA, Chain A"/>
    <property type="match status" value="1"/>
</dbReference>
<comment type="subcellular location">
    <subcellularLocation>
        <location evidence="1">Membrane</location>
        <topology evidence="1">Multi-pass membrane protein</topology>
    </subcellularLocation>
</comment>
<evidence type="ECO:0000256" key="1">
    <source>
        <dbReference type="ARBA" id="ARBA00004141"/>
    </source>
</evidence>
<keyword evidence="2" id="KW-0328">Glycosyltransferase</keyword>
<evidence type="ECO:0000256" key="4">
    <source>
        <dbReference type="ARBA" id="ARBA00022692"/>
    </source>
</evidence>
<evidence type="ECO:0000313" key="11">
    <source>
        <dbReference type="Proteomes" id="UP000001964"/>
    </source>
</evidence>
<dbReference type="KEGG" id="mmr:Mmar10_0496"/>
<feature type="transmembrane region" description="Helical" evidence="8">
    <location>
        <begin position="386"/>
        <end position="410"/>
    </location>
</feature>
<protein>
    <submittedName>
        <fullName evidence="10">Glycosyl transferase, family 2</fullName>
    </submittedName>
</protein>
<evidence type="ECO:0000259" key="9">
    <source>
        <dbReference type="Pfam" id="PF13632"/>
    </source>
</evidence>
<feature type="transmembrane region" description="Helical" evidence="8">
    <location>
        <begin position="95"/>
        <end position="115"/>
    </location>
</feature>
<dbReference type="InterPro" id="IPR050321">
    <property type="entry name" value="Glycosyltr_2/OpgH_subfam"/>
</dbReference>
<gene>
    <name evidence="10" type="ordered locus">Mmar10_0496</name>
</gene>
<evidence type="ECO:0000256" key="8">
    <source>
        <dbReference type="SAM" id="Phobius"/>
    </source>
</evidence>
<reference evidence="10 11" key="1">
    <citation type="submission" date="2006-08" db="EMBL/GenBank/DDBJ databases">
        <title>Complete sequence of Maricaulis maris MCS10.</title>
        <authorList>
            <consortium name="US DOE Joint Genome Institute"/>
            <person name="Copeland A."/>
            <person name="Lucas S."/>
            <person name="Lapidus A."/>
            <person name="Barry K."/>
            <person name="Detter J.C."/>
            <person name="Glavina del Rio T."/>
            <person name="Hammon N."/>
            <person name="Israni S."/>
            <person name="Dalin E."/>
            <person name="Tice H."/>
            <person name="Pitluck S."/>
            <person name="Saunders E."/>
            <person name="Brettin T."/>
            <person name="Bruce D."/>
            <person name="Han C."/>
            <person name="Tapia R."/>
            <person name="Gilna P."/>
            <person name="Schmutz J."/>
            <person name="Larimer F."/>
            <person name="Land M."/>
            <person name="Hauser L."/>
            <person name="Kyrpides N."/>
            <person name="Mikhailova N."/>
            <person name="Viollier P."/>
            <person name="Stephens C."/>
            <person name="Richardson P."/>
        </authorList>
    </citation>
    <scope>NUCLEOTIDE SEQUENCE [LARGE SCALE GENOMIC DNA]</scope>
    <source>
        <strain evidence="10 11">MCS10</strain>
    </source>
</reference>
<dbReference type="SUPFAM" id="SSF53448">
    <property type="entry name" value="Nucleotide-diphospho-sugar transferases"/>
    <property type="match status" value="1"/>
</dbReference>
<dbReference type="GO" id="GO:0016757">
    <property type="term" value="F:glycosyltransferase activity"/>
    <property type="evidence" value="ECO:0007669"/>
    <property type="project" value="UniProtKB-KW"/>
</dbReference>
<dbReference type="PANTHER" id="PTHR43867">
    <property type="entry name" value="CELLULOSE SYNTHASE CATALYTIC SUBUNIT A [UDP-FORMING]"/>
    <property type="match status" value="1"/>
</dbReference>
<dbReference type="eggNOG" id="COG1215">
    <property type="taxonomic scope" value="Bacteria"/>
</dbReference>
<evidence type="ECO:0000256" key="3">
    <source>
        <dbReference type="ARBA" id="ARBA00022679"/>
    </source>
</evidence>
<feature type="region of interest" description="Disordered" evidence="7">
    <location>
        <begin position="13"/>
        <end position="33"/>
    </location>
</feature>
<dbReference type="CAZy" id="GT2">
    <property type="family name" value="Glycosyltransferase Family 2"/>
</dbReference>
<feature type="region of interest" description="Disordered" evidence="7">
    <location>
        <begin position="485"/>
        <end position="537"/>
    </location>
</feature>
<keyword evidence="5 8" id="KW-1133">Transmembrane helix</keyword>
<dbReference type="RefSeq" id="WP_011642436.1">
    <property type="nucleotide sequence ID" value="NC_008347.1"/>
</dbReference>
<dbReference type="InterPro" id="IPR029044">
    <property type="entry name" value="Nucleotide-diphossugar_trans"/>
</dbReference>
<name>Q0ASE8_MARMM</name>
<keyword evidence="3 10" id="KW-0808">Transferase</keyword>
<dbReference type="Pfam" id="PF13632">
    <property type="entry name" value="Glyco_trans_2_3"/>
    <property type="match status" value="1"/>
</dbReference>
<evidence type="ECO:0000256" key="2">
    <source>
        <dbReference type="ARBA" id="ARBA00022676"/>
    </source>
</evidence>
<evidence type="ECO:0000256" key="7">
    <source>
        <dbReference type="SAM" id="MobiDB-lite"/>
    </source>
</evidence>
<dbReference type="PANTHER" id="PTHR43867:SF2">
    <property type="entry name" value="CELLULOSE SYNTHASE CATALYTIC SUBUNIT A [UDP-FORMING]"/>
    <property type="match status" value="1"/>
</dbReference>
<accession>Q0ASE8</accession>
<keyword evidence="6 8" id="KW-0472">Membrane</keyword>
<dbReference type="EMBL" id="CP000449">
    <property type="protein sequence ID" value="ABI64789.1"/>
    <property type="molecule type" value="Genomic_DNA"/>
</dbReference>
<keyword evidence="11" id="KW-1185">Reference proteome</keyword>
<dbReference type="AlphaFoldDB" id="Q0ASE8"/>
<feature type="domain" description="Glycosyltransferase 2-like" evidence="9">
    <location>
        <begin position="220"/>
        <end position="405"/>
    </location>
</feature>
<keyword evidence="4 8" id="KW-0812">Transmembrane</keyword>
<proteinExistence type="predicted"/>
<organism evidence="10 11">
    <name type="scientific">Maricaulis maris (strain MCS10)</name>
    <name type="common">Caulobacter maris</name>
    <dbReference type="NCBI Taxonomy" id="394221"/>
    <lineage>
        <taxon>Bacteria</taxon>
        <taxon>Pseudomonadati</taxon>
        <taxon>Pseudomonadota</taxon>
        <taxon>Alphaproteobacteria</taxon>
        <taxon>Maricaulales</taxon>
        <taxon>Maricaulaceae</taxon>
        <taxon>Maricaulis</taxon>
    </lineage>
</organism>
<dbReference type="HOGENOM" id="CLU_020629_1_0_5"/>
<feature type="transmembrane region" description="Helical" evidence="8">
    <location>
        <begin position="71"/>
        <end position="89"/>
    </location>
</feature>
<evidence type="ECO:0000313" key="10">
    <source>
        <dbReference type="EMBL" id="ABI64789.1"/>
    </source>
</evidence>
<feature type="transmembrane region" description="Helical" evidence="8">
    <location>
        <begin position="422"/>
        <end position="441"/>
    </location>
</feature>
<evidence type="ECO:0000256" key="5">
    <source>
        <dbReference type="ARBA" id="ARBA00022989"/>
    </source>
</evidence>
<sequence>MALLDNDIRHVAADQPRPRRSARPRGGHAFNPTRRARLPDNLATLWAHQAAFGLSVRRPDLSAFGPTSGRMGRAALIALAGLALMAITVPTLTLTIASLVSCALFTGLIVLRLAAVLAKPAWLDAPGCADGDLPTATIMVALYREAAVLPDLARGLASIDYPTDRVAFKLVLEADDTETIHVARRMALDPRFEIIIVPPGNPRTKPRALNYALRLCRSELVTIHDAEDRPDPYQLRRAAEAFRVADQRLACVQAPLNWYNREETWLTRQFALEYAAHFHALLPLYQRLGWPLPLGGTSNHFRRDALVRVGGWDAWNVTEDADLGLRLHAAGYRCGLIEPKTLEEAPLRLVPWVKQRTRWIKGYAQTIGVLAVRRDTPWRRVWPGMLVLGGAVASALLHAPLSLACLIALATRAGPEAASLPALAFMLAGYASAITCAAVAMRRAGLPVRIRDLAGMPAYWLLQTLAAARALRQLLTDPHRWEKTEHGVSAMTRSPCISPLPPRSPVLPSASDCFSSPAGDPDNRSDPNAAPASSPGP</sequence>
<dbReference type="Proteomes" id="UP000001964">
    <property type="component" value="Chromosome"/>
</dbReference>
<dbReference type="InterPro" id="IPR001173">
    <property type="entry name" value="Glyco_trans_2-like"/>
</dbReference>
<dbReference type="GO" id="GO:0016020">
    <property type="term" value="C:membrane"/>
    <property type="evidence" value="ECO:0007669"/>
    <property type="project" value="UniProtKB-SubCell"/>
</dbReference>
<evidence type="ECO:0000256" key="6">
    <source>
        <dbReference type="ARBA" id="ARBA00023136"/>
    </source>
</evidence>